<dbReference type="AlphaFoldDB" id="A0AAW2GK18"/>
<dbReference type="Pfam" id="PF00567">
    <property type="entry name" value="TUDOR"/>
    <property type="match status" value="1"/>
</dbReference>
<dbReference type="InterPro" id="IPR035437">
    <property type="entry name" value="SNase_OB-fold_sf"/>
</dbReference>
<accession>A0AAW2GK18</accession>
<dbReference type="InterPro" id="IPR002999">
    <property type="entry name" value="Tudor"/>
</dbReference>
<comment type="caution">
    <text evidence="2">The sequence shown here is derived from an EMBL/GenBank/DDBJ whole genome shotgun (WGS) entry which is preliminary data.</text>
</comment>
<proteinExistence type="predicted"/>
<evidence type="ECO:0000259" key="1">
    <source>
        <dbReference type="Pfam" id="PF00567"/>
    </source>
</evidence>
<evidence type="ECO:0000313" key="2">
    <source>
        <dbReference type="EMBL" id="KAL0128574.1"/>
    </source>
</evidence>
<protein>
    <recommendedName>
        <fullName evidence="1">Tudor domain-containing protein</fullName>
    </recommendedName>
</protein>
<name>A0AAW2GK18_9HYME</name>
<dbReference type="GO" id="GO:0005737">
    <property type="term" value="C:cytoplasm"/>
    <property type="evidence" value="ECO:0007669"/>
    <property type="project" value="UniProtKB-ARBA"/>
</dbReference>
<gene>
    <name evidence="2" type="ORF">PUN28_003729</name>
</gene>
<dbReference type="Gene3D" id="2.30.30.140">
    <property type="match status" value="1"/>
</dbReference>
<organism evidence="2 3">
    <name type="scientific">Cardiocondyla obscurior</name>
    <dbReference type="NCBI Taxonomy" id="286306"/>
    <lineage>
        <taxon>Eukaryota</taxon>
        <taxon>Metazoa</taxon>
        <taxon>Ecdysozoa</taxon>
        <taxon>Arthropoda</taxon>
        <taxon>Hexapoda</taxon>
        <taxon>Insecta</taxon>
        <taxon>Pterygota</taxon>
        <taxon>Neoptera</taxon>
        <taxon>Endopterygota</taxon>
        <taxon>Hymenoptera</taxon>
        <taxon>Apocrita</taxon>
        <taxon>Aculeata</taxon>
        <taxon>Formicoidea</taxon>
        <taxon>Formicidae</taxon>
        <taxon>Myrmicinae</taxon>
        <taxon>Cardiocondyla</taxon>
    </lineage>
</organism>
<dbReference type="Gene3D" id="2.40.50.90">
    <property type="match status" value="1"/>
</dbReference>
<dbReference type="SUPFAM" id="SSF63748">
    <property type="entry name" value="Tudor/PWWP/MBT"/>
    <property type="match status" value="1"/>
</dbReference>
<evidence type="ECO:0000313" key="3">
    <source>
        <dbReference type="Proteomes" id="UP001430953"/>
    </source>
</evidence>
<feature type="domain" description="Tudor" evidence="1">
    <location>
        <begin position="16"/>
        <end position="130"/>
    </location>
</feature>
<dbReference type="Proteomes" id="UP001430953">
    <property type="component" value="Unassembled WGS sequence"/>
</dbReference>
<keyword evidence="3" id="KW-1185">Reference proteome</keyword>
<sequence>MEATIPTINTYHLTRSFLEAMVLEVESPTLFWVKLKNGQDELNELLDYLTMRMKRIGTKLTMAPDRIHVGTLVAVKEGRRWQRGIITEVTSHTDVTIHLKDWGRKIHRRKFDCCHLENRFREQPWQAIPCGAHGIRPVSPTGWTERDIILTKALIEKEWGEIKIRRASGGEFAEVDFSTHRPDDFRRHDLAHALEQAGAALRSSNVIINHIIGPNNVIERPEFRKIRSPGSL</sequence>
<reference evidence="2 3" key="1">
    <citation type="submission" date="2023-03" db="EMBL/GenBank/DDBJ databases">
        <title>High recombination rates correlate with genetic variation in Cardiocondyla obscurior ants.</title>
        <authorList>
            <person name="Errbii M."/>
        </authorList>
    </citation>
    <scope>NUCLEOTIDE SEQUENCE [LARGE SCALE GENOMIC DNA]</scope>
    <source>
        <strain evidence="2">Alpha-2009</strain>
        <tissue evidence="2">Whole body</tissue>
    </source>
</reference>
<dbReference type="EMBL" id="JADYXP020000003">
    <property type="protein sequence ID" value="KAL0128574.1"/>
    <property type="molecule type" value="Genomic_DNA"/>
</dbReference>